<comment type="caution">
    <text evidence="1">The sequence shown here is derived from an EMBL/GenBank/DDBJ whole genome shotgun (WGS) entry which is preliminary data.</text>
</comment>
<organism evidence="1 2">
    <name type="scientific">Fimbriiglobus ruber</name>
    <dbReference type="NCBI Taxonomy" id="1908690"/>
    <lineage>
        <taxon>Bacteria</taxon>
        <taxon>Pseudomonadati</taxon>
        <taxon>Planctomycetota</taxon>
        <taxon>Planctomycetia</taxon>
        <taxon>Gemmatales</taxon>
        <taxon>Gemmataceae</taxon>
        <taxon>Fimbriiglobus</taxon>
    </lineage>
</organism>
<dbReference type="AlphaFoldDB" id="A0A225E4V2"/>
<proteinExistence type="predicted"/>
<reference evidence="2" key="1">
    <citation type="submission" date="2017-06" db="EMBL/GenBank/DDBJ databases">
        <title>Genome analysis of Fimbriiglobus ruber SP5, the first member of the order Planctomycetales with confirmed chitinolytic capability.</title>
        <authorList>
            <person name="Ravin N.V."/>
            <person name="Rakitin A.L."/>
            <person name="Ivanova A.A."/>
            <person name="Beletsky A.V."/>
            <person name="Kulichevskaya I.S."/>
            <person name="Mardanov A.V."/>
            <person name="Dedysh S.N."/>
        </authorList>
    </citation>
    <scope>NUCLEOTIDE SEQUENCE [LARGE SCALE GENOMIC DNA]</scope>
    <source>
        <strain evidence="2">SP5</strain>
    </source>
</reference>
<accession>A0A225E4V2</accession>
<keyword evidence="2" id="KW-1185">Reference proteome</keyword>
<evidence type="ECO:0000313" key="2">
    <source>
        <dbReference type="Proteomes" id="UP000214646"/>
    </source>
</evidence>
<protein>
    <submittedName>
        <fullName evidence="1">Uncharacterized protein</fullName>
    </submittedName>
</protein>
<dbReference type="Proteomes" id="UP000214646">
    <property type="component" value="Unassembled WGS sequence"/>
</dbReference>
<dbReference type="RefSeq" id="WP_088253500.1">
    <property type="nucleotide sequence ID" value="NZ_NIDE01000002.1"/>
</dbReference>
<dbReference type="EMBL" id="NIDE01000002">
    <property type="protein sequence ID" value="OWK45828.1"/>
    <property type="molecule type" value="Genomic_DNA"/>
</dbReference>
<gene>
    <name evidence="1" type="ORF">FRUB_02159</name>
</gene>
<evidence type="ECO:0000313" key="1">
    <source>
        <dbReference type="EMBL" id="OWK45828.1"/>
    </source>
</evidence>
<sequence>MTREYARLREAYEDDMRFATRVREDVRAGLRHAIEERYADEHCADSFERWQAHAAWMAEMRPVLRSMAGANYRAVTAQMDVWGG</sequence>
<name>A0A225E4V2_9BACT</name>